<dbReference type="GO" id="GO:0015074">
    <property type="term" value="P:DNA integration"/>
    <property type="evidence" value="ECO:0007669"/>
    <property type="project" value="UniProtKB-KW"/>
</dbReference>
<dbReference type="AlphaFoldDB" id="A0A348FXS2"/>
<dbReference type="EMBL" id="AP018907">
    <property type="protein sequence ID" value="BBF92105.1"/>
    <property type="molecule type" value="Genomic_DNA"/>
</dbReference>
<evidence type="ECO:0000256" key="1">
    <source>
        <dbReference type="ARBA" id="ARBA00022908"/>
    </source>
</evidence>
<gene>
    <name evidence="5" type="ORF">BLTE_07900</name>
</gene>
<dbReference type="InterPro" id="IPR013762">
    <property type="entry name" value="Integrase-like_cat_sf"/>
</dbReference>
<sequence>MPRKLPPHVERNHVKGRTYLSFRRGKGPRIRLPADPTSEEFRVAYQAALAGETAPKTTANTGITPGTIAALIVSYMKSRAYTGLRPTTKAGYASRIETLRTDHGHRTVTGLTQERINNGILGPYADRPGAALSLLKMLRILIQHAMTLDDKNPCKLRFDPSAGIKRPKTKEIRAWTDSELAAFERRWPIGTKQRTAYALMLYVGVARVDVHRMTWRQVEEGGVGYTRHKTGVGVDVGLHSDLQAALAEWPRDHVTIINTEFAKPFTVDGFSRFMRDAIRAAGLPDDCKPHGLRKTLGRRMADAGCSAHEIMAALGHTTLAEAERYTREADRRRGGREAVLKLEAHKANKITQTTPSGLGKTAKNEGKST</sequence>
<dbReference type="PANTHER" id="PTHR30349:SF64">
    <property type="entry name" value="PROPHAGE INTEGRASE INTD-RELATED"/>
    <property type="match status" value="1"/>
</dbReference>
<dbReference type="Proteomes" id="UP000266934">
    <property type="component" value="Chromosome"/>
</dbReference>
<dbReference type="PROSITE" id="PS51898">
    <property type="entry name" value="TYR_RECOMBINASE"/>
    <property type="match status" value="1"/>
</dbReference>
<dbReference type="Pfam" id="PF00589">
    <property type="entry name" value="Phage_integrase"/>
    <property type="match status" value="1"/>
</dbReference>
<dbReference type="InterPro" id="IPR050090">
    <property type="entry name" value="Tyrosine_recombinase_XerCD"/>
</dbReference>
<name>A0A348FXS2_9HYPH</name>
<dbReference type="InterPro" id="IPR002104">
    <property type="entry name" value="Integrase_catalytic"/>
</dbReference>
<evidence type="ECO:0000313" key="6">
    <source>
        <dbReference type="Proteomes" id="UP000266934"/>
    </source>
</evidence>
<feature type="domain" description="Tyr recombinase" evidence="4">
    <location>
        <begin position="165"/>
        <end position="340"/>
    </location>
</feature>
<evidence type="ECO:0000256" key="2">
    <source>
        <dbReference type="ARBA" id="ARBA00023172"/>
    </source>
</evidence>
<evidence type="ECO:0000259" key="4">
    <source>
        <dbReference type="PROSITE" id="PS51898"/>
    </source>
</evidence>
<proteinExistence type="predicted"/>
<evidence type="ECO:0000313" key="5">
    <source>
        <dbReference type="EMBL" id="BBF92105.1"/>
    </source>
</evidence>
<keyword evidence="1" id="KW-0229">DNA integration</keyword>
<dbReference type="InterPro" id="IPR011010">
    <property type="entry name" value="DNA_brk_join_enz"/>
</dbReference>
<keyword evidence="6" id="KW-1185">Reference proteome</keyword>
<reference evidence="5 6" key="1">
    <citation type="submission" date="2018-08" db="EMBL/GenBank/DDBJ databases">
        <title>Complete genome sequencing of Blastochloris tepida GI.</title>
        <authorList>
            <person name="Tsukatani Y."/>
            <person name="Mori H."/>
        </authorList>
    </citation>
    <scope>NUCLEOTIDE SEQUENCE [LARGE SCALE GENOMIC DNA]</scope>
    <source>
        <strain evidence="5 6">GI</strain>
    </source>
</reference>
<dbReference type="SUPFAM" id="SSF56349">
    <property type="entry name" value="DNA breaking-rejoining enzymes"/>
    <property type="match status" value="1"/>
</dbReference>
<feature type="region of interest" description="Disordered" evidence="3">
    <location>
        <begin position="345"/>
        <end position="369"/>
    </location>
</feature>
<dbReference type="GO" id="GO:0003677">
    <property type="term" value="F:DNA binding"/>
    <property type="evidence" value="ECO:0007669"/>
    <property type="project" value="InterPro"/>
</dbReference>
<dbReference type="OrthoDB" id="7873969at2"/>
<accession>A0A348FXS2</accession>
<dbReference type="RefSeq" id="WP_126397807.1">
    <property type="nucleotide sequence ID" value="NZ_AP018907.1"/>
</dbReference>
<dbReference type="Gene3D" id="1.10.443.10">
    <property type="entry name" value="Intergrase catalytic core"/>
    <property type="match status" value="1"/>
</dbReference>
<dbReference type="KEGG" id="blag:BLTE_07900"/>
<dbReference type="GO" id="GO:0006310">
    <property type="term" value="P:DNA recombination"/>
    <property type="evidence" value="ECO:0007669"/>
    <property type="project" value="UniProtKB-KW"/>
</dbReference>
<keyword evidence="2" id="KW-0233">DNA recombination</keyword>
<dbReference type="PANTHER" id="PTHR30349">
    <property type="entry name" value="PHAGE INTEGRASE-RELATED"/>
    <property type="match status" value="1"/>
</dbReference>
<protein>
    <submittedName>
        <fullName evidence="5">Tyrosine recombinase</fullName>
    </submittedName>
</protein>
<organism evidence="5 6">
    <name type="scientific">Blastochloris tepida</name>
    <dbReference type="NCBI Taxonomy" id="2233851"/>
    <lineage>
        <taxon>Bacteria</taxon>
        <taxon>Pseudomonadati</taxon>
        <taxon>Pseudomonadota</taxon>
        <taxon>Alphaproteobacteria</taxon>
        <taxon>Hyphomicrobiales</taxon>
        <taxon>Blastochloridaceae</taxon>
        <taxon>Blastochloris</taxon>
    </lineage>
</organism>
<evidence type="ECO:0000256" key="3">
    <source>
        <dbReference type="SAM" id="MobiDB-lite"/>
    </source>
</evidence>